<gene>
    <name evidence="2" type="primary">fabZ_4</name>
    <name evidence="2" type="ORF">EC9_54880</name>
</gene>
<protein>
    <submittedName>
        <fullName evidence="2">3-hydroxyacyl-[acyl-carrier-protein] dehydratase FabZ</fullName>
        <ecNumber evidence="2">4.2.1.59</ecNumber>
    </submittedName>
</protein>
<reference evidence="2 3" key="1">
    <citation type="submission" date="2019-02" db="EMBL/GenBank/DDBJ databases">
        <title>Deep-cultivation of Planctomycetes and their phenomic and genomic characterization uncovers novel biology.</title>
        <authorList>
            <person name="Wiegand S."/>
            <person name="Jogler M."/>
            <person name="Boedeker C."/>
            <person name="Pinto D."/>
            <person name="Vollmers J."/>
            <person name="Rivas-Marin E."/>
            <person name="Kohn T."/>
            <person name="Peeters S.H."/>
            <person name="Heuer A."/>
            <person name="Rast P."/>
            <person name="Oberbeckmann S."/>
            <person name="Bunk B."/>
            <person name="Jeske O."/>
            <person name="Meyerdierks A."/>
            <person name="Storesund J.E."/>
            <person name="Kallscheuer N."/>
            <person name="Luecker S."/>
            <person name="Lage O.M."/>
            <person name="Pohl T."/>
            <person name="Merkel B.J."/>
            <person name="Hornburger P."/>
            <person name="Mueller R.-W."/>
            <person name="Bruemmer F."/>
            <person name="Labrenz M."/>
            <person name="Spormann A.M."/>
            <person name="Op den Camp H."/>
            <person name="Overmann J."/>
            <person name="Amann R."/>
            <person name="Jetten M.S.M."/>
            <person name="Mascher T."/>
            <person name="Medema M.H."/>
            <person name="Devos D.P."/>
            <person name="Kaster A.-K."/>
            <person name="Ovreas L."/>
            <person name="Rohde M."/>
            <person name="Galperin M.Y."/>
            <person name="Jogler C."/>
        </authorList>
    </citation>
    <scope>NUCLEOTIDE SEQUENCE [LARGE SCALE GENOMIC DNA]</scope>
    <source>
        <strain evidence="2 3">EC9</strain>
    </source>
</reference>
<dbReference type="CDD" id="cd01288">
    <property type="entry name" value="FabZ"/>
    <property type="match status" value="1"/>
</dbReference>
<dbReference type="PANTHER" id="PTHR30272:SF1">
    <property type="entry name" value="3-HYDROXYACYL-[ACYL-CARRIER-PROTEIN] DEHYDRATASE"/>
    <property type="match status" value="1"/>
</dbReference>
<dbReference type="KEGG" id="ruv:EC9_54880"/>
<sequence>MRYSQLDEIVALQPGIQLIARRTLHASEDYLSDHFPRFPVMPGVMMLEALYQAAMWMVRTGEDFASPHVFLVEAKSVKFGDFLCPGETLEIKADKFKEDGQLVTVKAQATKGDKVTVSARLILERSSSEASPHNNDDDTRRFVREQFFNMFGDQPAVIQAMTQSTL</sequence>
<dbReference type="Pfam" id="PF07977">
    <property type="entry name" value="FabA"/>
    <property type="match status" value="1"/>
</dbReference>
<dbReference type="OrthoDB" id="9787658at2"/>
<keyword evidence="3" id="KW-1185">Reference proteome</keyword>
<organism evidence="2 3">
    <name type="scientific">Rosistilla ulvae</name>
    <dbReference type="NCBI Taxonomy" id="1930277"/>
    <lineage>
        <taxon>Bacteria</taxon>
        <taxon>Pseudomonadati</taxon>
        <taxon>Planctomycetota</taxon>
        <taxon>Planctomycetia</taxon>
        <taxon>Pirellulales</taxon>
        <taxon>Pirellulaceae</taxon>
        <taxon>Rosistilla</taxon>
    </lineage>
</organism>
<dbReference type="PANTHER" id="PTHR30272">
    <property type="entry name" value="3-HYDROXYACYL-[ACYL-CARRIER-PROTEIN] DEHYDRATASE"/>
    <property type="match status" value="1"/>
</dbReference>
<dbReference type="RefSeq" id="WP_145349364.1">
    <property type="nucleotide sequence ID" value="NZ_CP036261.1"/>
</dbReference>
<dbReference type="EC" id="4.2.1.59" evidence="2"/>
<accession>A0A517M8R9</accession>
<evidence type="ECO:0000313" key="3">
    <source>
        <dbReference type="Proteomes" id="UP000319557"/>
    </source>
</evidence>
<evidence type="ECO:0000256" key="1">
    <source>
        <dbReference type="ARBA" id="ARBA00023239"/>
    </source>
</evidence>
<dbReference type="GO" id="GO:0019171">
    <property type="term" value="F:(3R)-hydroxyacyl-[acyl-carrier-protein] dehydratase activity"/>
    <property type="evidence" value="ECO:0007669"/>
    <property type="project" value="UniProtKB-EC"/>
</dbReference>
<dbReference type="InterPro" id="IPR013114">
    <property type="entry name" value="FabA_FabZ"/>
</dbReference>
<dbReference type="Proteomes" id="UP000319557">
    <property type="component" value="Chromosome"/>
</dbReference>
<proteinExistence type="predicted"/>
<evidence type="ECO:0000313" key="2">
    <source>
        <dbReference type="EMBL" id="QDS91264.1"/>
    </source>
</evidence>
<keyword evidence="1 2" id="KW-0456">Lyase</keyword>
<dbReference type="Gene3D" id="3.10.129.10">
    <property type="entry name" value="Hotdog Thioesterase"/>
    <property type="match status" value="1"/>
</dbReference>
<dbReference type="AlphaFoldDB" id="A0A517M8R9"/>
<name>A0A517M8R9_9BACT</name>
<dbReference type="EMBL" id="CP036261">
    <property type="protein sequence ID" value="QDS91264.1"/>
    <property type="molecule type" value="Genomic_DNA"/>
</dbReference>
<dbReference type="InterPro" id="IPR029069">
    <property type="entry name" value="HotDog_dom_sf"/>
</dbReference>
<dbReference type="SUPFAM" id="SSF54637">
    <property type="entry name" value="Thioesterase/thiol ester dehydrase-isomerase"/>
    <property type="match status" value="1"/>
</dbReference>